<dbReference type="HOGENOM" id="CLU_2816438_0_0_1"/>
<dbReference type="Proteomes" id="UP000026960">
    <property type="component" value="Chromosome 2"/>
</dbReference>
<name>A0A0D3F3M6_9ORYZ</name>
<reference evidence="1" key="2">
    <citation type="submission" date="2015-03" db="UniProtKB">
        <authorList>
            <consortium name="EnsemblPlants"/>
        </authorList>
    </citation>
    <scope>IDENTIFICATION</scope>
</reference>
<protein>
    <submittedName>
        <fullName evidence="1">Uncharacterized protein</fullName>
    </submittedName>
</protein>
<dbReference type="EnsemblPlants" id="OBART02G12270.1">
    <property type="protein sequence ID" value="OBART02G12270.1"/>
    <property type="gene ID" value="OBART02G12270"/>
</dbReference>
<dbReference type="PaxDb" id="65489-OBART02G12270.1"/>
<dbReference type="Gramene" id="OBART02G12270.1">
    <property type="protein sequence ID" value="OBART02G12270.1"/>
    <property type="gene ID" value="OBART02G12270"/>
</dbReference>
<reference evidence="1" key="1">
    <citation type="journal article" date="2009" name="Rice">
        <title>De Novo Next Generation Sequencing of Plant Genomes.</title>
        <authorList>
            <person name="Rounsley S."/>
            <person name="Marri P.R."/>
            <person name="Yu Y."/>
            <person name="He R."/>
            <person name="Sisneros N."/>
            <person name="Goicoechea J.L."/>
            <person name="Lee S.J."/>
            <person name="Angelova A."/>
            <person name="Kudrna D."/>
            <person name="Luo M."/>
            <person name="Affourtit J."/>
            <person name="Desany B."/>
            <person name="Knight J."/>
            <person name="Niazi F."/>
            <person name="Egholm M."/>
            <person name="Wing R.A."/>
        </authorList>
    </citation>
    <scope>NUCLEOTIDE SEQUENCE [LARGE SCALE GENOMIC DNA]</scope>
    <source>
        <strain evidence="1">cv. IRGC 105608</strain>
    </source>
</reference>
<accession>A0A0D3F3M6</accession>
<dbReference type="AlphaFoldDB" id="A0A0D3F3M6"/>
<sequence length="67" mass="7631">MMFMNGEVGKVGSDRRQLNYGGLNALPVNHCLLLYYTAFRGVVRETEVAVQMTMTPFYLLLVLRKCT</sequence>
<proteinExistence type="predicted"/>
<organism evidence="1">
    <name type="scientific">Oryza barthii</name>
    <dbReference type="NCBI Taxonomy" id="65489"/>
    <lineage>
        <taxon>Eukaryota</taxon>
        <taxon>Viridiplantae</taxon>
        <taxon>Streptophyta</taxon>
        <taxon>Embryophyta</taxon>
        <taxon>Tracheophyta</taxon>
        <taxon>Spermatophyta</taxon>
        <taxon>Magnoliopsida</taxon>
        <taxon>Liliopsida</taxon>
        <taxon>Poales</taxon>
        <taxon>Poaceae</taxon>
        <taxon>BOP clade</taxon>
        <taxon>Oryzoideae</taxon>
        <taxon>Oryzeae</taxon>
        <taxon>Oryzinae</taxon>
        <taxon>Oryza</taxon>
    </lineage>
</organism>
<keyword evidence="2" id="KW-1185">Reference proteome</keyword>
<evidence type="ECO:0000313" key="2">
    <source>
        <dbReference type="Proteomes" id="UP000026960"/>
    </source>
</evidence>
<evidence type="ECO:0000313" key="1">
    <source>
        <dbReference type="EnsemblPlants" id="OBART02G12270.1"/>
    </source>
</evidence>